<dbReference type="Proteomes" id="UP000295146">
    <property type="component" value="Unassembled WGS sequence"/>
</dbReference>
<dbReference type="PROSITE" id="PS51257">
    <property type="entry name" value="PROKAR_LIPOPROTEIN"/>
    <property type="match status" value="1"/>
</dbReference>
<keyword evidence="2" id="KW-0732">Signal</keyword>
<feature type="signal peptide" evidence="2">
    <location>
        <begin position="1"/>
        <end position="24"/>
    </location>
</feature>
<name>A0A4R8CN15_9ACTN</name>
<evidence type="ECO:0000256" key="2">
    <source>
        <dbReference type="SAM" id="SignalP"/>
    </source>
</evidence>
<evidence type="ECO:0000256" key="1">
    <source>
        <dbReference type="SAM" id="MobiDB-lite"/>
    </source>
</evidence>
<evidence type="ECO:0000313" key="3">
    <source>
        <dbReference type="EMBL" id="TDW77492.1"/>
    </source>
</evidence>
<evidence type="ECO:0008006" key="5">
    <source>
        <dbReference type="Google" id="ProtNLM"/>
    </source>
</evidence>
<evidence type="ECO:0000313" key="4">
    <source>
        <dbReference type="Proteomes" id="UP000295146"/>
    </source>
</evidence>
<comment type="caution">
    <text evidence="3">The sequence shown here is derived from an EMBL/GenBank/DDBJ whole genome shotgun (WGS) entry which is preliminary data.</text>
</comment>
<keyword evidence="4" id="KW-1185">Reference proteome</keyword>
<dbReference type="EMBL" id="SODP01000001">
    <property type="protein sequence ID" value="TDW77492.1"/>
    <property type="molecule type" value="Genomic_DNA"/>
</dbReference>
<protein>
    <recommendedName>
        <fullName evidence="5">Lipoprotein</fullName>
    </recommendedName>
</protein>
<feature type="region of interest" description="Disordered" evidence="1">
    <location>
        <begin position="25"/>
        <end position="55"/>
    </location>
</feature>
<gene>
    <name evidence="3" type="ORF">EV653_2661</name>
</gene>
<accession>A0A4R8CN15</accession>
<feature type="chain" id="PRO_5039159434" description="Lipoprotein" evidence="2">
    <location>
        <begin position="25"/>
        <end position="132"/>
    </location>
</feature>
<dbReference type="AlphaFoldDB" id="A0A4R8CN15"/>
<organism evidence="3 4">
    <name type="scientific">Kribbella pratensis</name>
    <dbReference type="NCBI Taxonomy" id="2512112"/>
    <lineage>
        <taxon>Bacteria</taxon>
        <taxon>Bacillati</taxon>
        <taxon>Actinomycetota</taxon>
        <taxon>Actinomycetes</taxon>
        <taxon>Propionibacteriales</taxon>
        <taxon>Kribbellaceae</taxon>
        <taxon>Kribbella</taxon>
    </lineage>
</organism>
<feature type="compositionally biased region" description="Low complexity" evidence="1">
    <location>
        <begin position="36"/>
        <end position="49"/>
    </location>
</feature>
<sequence>MVMRTVSVVLATACLLVACGNNTGTDTGNGTGTGGTPSMTPSPTSSSTPPGGPVEQAKADLAKRLSVDAARVTLVSSEEVTWSDGSLGCPEPGMMYTQALVPGARIILEVDGTQYNYHSGANRAPFLCEHPR</sequence>
<proteinExistence type="predicted"/>
<reference evidence="3 4" key="1">
    <citation type="submission" date="2019-03" db="EMBL/GenBank/DDBJ databases">
        <title>Genomic Encyclopedia of Type Strains, Phase III (KMG-III): the genomes of soil and plant-associated and newly described type strains.</title>
        <authorList>
            <person name="Whitman W."/>
        </authorList>
    </citation>
    <scope>NUCLEOTIDE SEQUENCE [LARGE SCALE GENOMIC DNA]</scope>
    <source>
        <strain evidence="3 4">VKM Ac-2573</strain>
    </source>
</reference>